<dbReference type="RefSeq" id="WP_342675674.1">
    <property type="nucleotide sequence ID" value="NZ_JBCGCU010000001.1"/>
</dbReference>
<proteinExistence type="predicted"/>
<dbReference type="InterPro" id="IPR032389">
    <property type="entry name" value="GspB_C"/>
</dbReference>
<evidence type="ECO:0000256" key="2">
    <source>
        <dbReference type="SAM" id="Phobius"/>
    </source>
</evidence>
<evidence type="ECO:0000313" key="4">
    <source>
        <dbReference type="EMBL" id="MEM0514149.1"/>
    </source>
</evidence>
<evidence type="ECO:0000313" key="5">
    <source>
        <dbReference type="Proteomes" id="UP001447008"/>
    </source>
</evidence>
<feature type="domain" description="Type II secretion system protein GspB C-terminal" evidence="3">
    <location>
        <begin position="286"/>
        <end position="344"/>
    </location>
</feature>
<evidence type="ECO:0000259" key="3">
    <source>
        <dbReference type="Pfam" id="PF16537"/>
    </source>
</evidence>
<keyword evidence="2" id="KW-1133">Transmembrane helix</keyword>
<feature type="transmembrane region" description="Helical" evidence="2">
    <location>
        <begin position="36"/>
        <end position="56"/>
    </location>
</feature>
<reference evidence="4 5" key="1">
    <citation type="submission" date="2024-03" db="EMBL/GenBank/DDBJ databases">
        <title>Pseudoalteromonas qingdaonensis sp. nov., isolated from the intestines of marine benthic organisms.</title>
        <authorList>
            <person name="Lin X."/>
            <person name="Fang S."/>
            <person name="Hu X."/>
        </authorList>
    </citation>
    <scope>NUCLEOTIDE SEQUENCE [LARGE SCALE GENOMIC DNA]</scope>
    <source>
        <strain evidence="4 5">YIC-827</strain>
    </source>
</reference>
<feature type="region of interest" description="Disordered" evidence="1">
    <location>
        <begin position="206"/>
        <end position="229"/>
    </location>
</feature>
<protein>
    <submittedName>
        <fullName evidence="4">General secretion pathway protein GspB</fullName>
    </submittedName>
</protein>
<gene>
    <name evidence="4" type="ORF">WCN91_01615</name>
</gene>
<evidence type="ECO:0000256" key="1">
    <source>
        <dbReference type="SAM" id="MobiDB-lite"/>
    </source>
</evidence>
<keyword evidence="2" id="KW-0812">Transmembrane</keyword>
<keyword evidence="5" id="KW-1185">Reference proteome</keyword>
<dbReference type="Pfam" id="PF16537">
    <property type="entry name" value="T2SSB"/>
    <property type="match status" value="1"/>
</dbReference>
<sequence length="349" mass="38567">MSLLLDALKQSQNQSSALESEPDTSQQEALDFYRRLSWGLVALVVIAVVLVVGYFAGKWWQDNSNYLLVQAKTQMQAQEQQSKASVSATPTASPAQVNAELALAQAQPGNPPQNQVSGQPVAQMQQGQVNLNALQVPVQFAQPYQQPYQQMVPVYVMGQMPQAYGPGTYMQWVPAYGNPMMANAGQYPQGFNPAAQPVDTSQYKVVGKPLDQGSNNYQQPQQNYSSTPDYNNAELQGVSSDLKRAFADAVAATEGMDKGDTVTTTSRNSAMVEPIELLPEAIQSRIPSLVYQAHIYATDQDRRWIKLNGYELYEGDNVGRLRVVEITPEQTILSLDNYEFSLEAMQDWP</sequence>
<accession>A0ABU9MS60</accession>
<dbReference type="Proteomes" id="UP001447008">
    <property type="component" value="Unassembled WGS sequence"/>
</dbReference>
<organism evidence="4 5">
    <name type="scientific">Pseudoalteromonas qingdaonensis</name>
    <dbReference type="NCBI Taxonomy" id="3131913"/>
    <lineage>
        <taxon>Bacteria</taxon>
        <taxon>Pseudomonadati</taxon>
        <taxon>Pseudomonadota</taxon>
        <taxon>Gammaproteobacteria</taxon>
        <taxon>Alteromonadales</taxon>
        <taxon>Pseudoalteromonadaceae</taxon>
        <taxon>Pseudoalteromonas</taxon>
    </lineage>
</organism>
<dbReference type="EMBL" id="JBCGCU010000001">
    <property type="protein sequence ID" value="MEM0514149.1"/>
    <property type="molecule type" value="Genomic_DNA"/>
</dbReference>
<keyword evidence="2" id="KW-0472">Membrane</keyword>
<feature type="compositionally biased region" description="Low complexity" evidence="1">
    <location>
        <begin position="212"/>
        <end position="226"/>
    </location>
</feature>
<name>A0ABU9MS60_9GAMM</name>
<comment type="caution">
    <text evidence="4">The sequence shown here is derived from an EMBL/GenBank/DDBJ whole genome shotgun (WGS) entry which is preliminary data.</text>
</comment>